<evidence type="ECO:0000256" key="5">
    <source>
        <dbReference type="SAM" id="Phobius"/>
    </source>
</evidence>
<feature type="transmembrane region" description="Helical" evidence="5">
    <location>
        <begin position="102"/>
        <end position="120"/>
    </location>
</feature>
<dbReference type="PANTHER" id="PTHR32322">
    <property type="entry name" value="INNER MEMBRANE TRANSPORTER"/>
    <property type="match status" value="1"/>
</dbReference>
<sequence>MTQKSLSPRAWTEMSLLALIWGVSFVSIRIALDEIGPLTAVAHRVGWAALVLWLVVLFMRLPVPRDPKVWGAFLGMGLLNNVIPFGLMAWGQLHIESGLTSILNATTAIFGVLVAALVFADERLTARKGLGVTLGFAGVATAIGLENLRSLDLRSLAQLGVLGGTVSYAFASAWARKTLSGQPPQVAAAGMVTMATLIMLPAAWMLEGPVTLDLAPRTMLAIGYYAIPGTALAYLLYYRVLAMAGSGNLMLVTLLIPPVAIVLGATLLGESLRPAAYGGFALLALGLTLIDGRIWRSRNLHARKG</sequence>
<feature type="transmembrane region" description="Helical" evidence="5">
    <location>
        <begin position="70"/>
        <end position="90"/>
    </location>
</feature>
<dbReference type="EMBL" id="JBFNXX010000010">
    <property type="protein sequence ID" value="MEW9920775.1"/>
    <property type="molecule type" value="Genomic_DNA"/>
</dbReference>
<feature type="transmembrane region" description="Helical" evidence="5">
    <location>
        <begin position="275"/>
        <end position="295"/>
    </location>
</feature>
<evidence type="ECO:0000256" key="3">
    <source>
        <dbReference type="ARBA" id="ARBA00022989"/>
    </source>
</evidence>
<feature type="transmembrane region" description="Helical" evidence="5">
    <location>
        <begin position="249"/>
        <end position="269"/>
    </location>
</feature>
<comment type="subcellular location">
    <subcellularLocation>
        <location evidence="1">Membrane</location>
        <topology evidence="1">Multi-pass membrane protein</topology>
    </subcellularLocation>
</comment>
<accession>A0ABV3RP81</accession>
<keyword evidence="3 5" id="KW-1133">Transmembrane helix</keyword>
<feature type="transmembrane region" description="Helical" evidence="5">
    <location>
        <begin position="157"/>
        <end position="174"/>
    </location>
</feature>
<keyword evidence="4 5" id="KW-0472">Membrane</keyword>
<dbReference type="InterPro" id="IPR037185">
    <property type="entry name" value="EmrE-like"/>
</dbReference>
<protein>
    <submittedName>
        <fullName evidence="7">DMT family transporter</fullName>
    </submittedName>
</protein>
<evidence type="ECO:0000313" key="7">
    <source>
        <dbReference type="EMBL" id="MEW9920775.1"/>
    </source>
</evidence>
<evidence type="ECO:0000256" key="1">
    <source>
        <dbReference type="ARBA" id="ARBA00004141"/>
    </source>
</evidence>
<name>A0ABV3RP81_9RHOB</name>
<feature type="transmembrane region" description="Helical" evidence="5">
    <location>
        <begin position="186"/>
        <end position="206"/>
    </location>
</feature>
<proteinExistence type="predicted"/>
<organism evidence="7 8">
    <name type="scientific">Sulfitobacter sediminis</name>
    <dbReference type="NCBI Taxonomy" id="3234186"/>
    <lineage>
        <taxon>Bacteria</taxon>
        <taxon>Pseudomonadati</taxon>
        <taxon>Pseudomonadota</taxon>
        <taxon>Alphaproteobacteria</taxon>
        <taxon>Rhodobacterales</taxon>
        <taxon>Roseobacteraceae</taxon>
        <taxon>Sulfitobacter</taxon>
    </lineage>
</organism>
<dbReference type="Pfam" id="PF00892">
    <property type="entry name" value="EamA"/>
    <property type="match status" value="2"/>
</dbReference>
<keyword evidence="2 5" id="KW-0812">Transmembrane</keyword>
<feature type="transmembrane region" description="Helical" evidence="5">
    <location>
        <begin position="41"/>
        <end position="58"/>
    </location>
</feature>
<dbReference type="RefSeq" id="WP_367878477.1">
    <property type="nucleotide sequence ID" value="NZ_JBFNXX010000010.1"/>
</dbReference>
<feature type="domain" description="EamA" evidence="6">
    <location>
        <begin position="16"/>
        <end position="141"/>
    </location>
</feature>
<feature type="transmembrane region" description="Helical" evidence="5">
    <location>
        <begin position="218"/>
        <end position="237"/>
    </location>
</feature>
<evidence type="ECO:0000256" key="4">
    <source>
        <dbReference type="ARBA" id="ARBA00023136"/>
    </source>
</evidence>
<keyword evidence="8" id="KW-1185">Reference proteome</keyword>
<feature type="domain" description="EamA" evidence="6">
    <location>
        <begin position="158"/>
        <end position="290"/>
    </location>
</feature>
<evidence type="ECO:0000259" key="6">
    <source>
        <dbReference type="Pfam" id="PF00892"/>
    </source>
</evidence>
<evidence type="ECO:0000313" key="8">
    <source>
        <dbReference type="Proteomes" id="UP001556098"/>
    </source>
</evidence>
<dbReference type="InterPro" id="IPR050638">
    <property type="entry name" value="AA-Vitamin_Transporters"/>
</dbReference>
<reference evidence="7 8" key="1">
    <citation type="submission" date="2024-07" db="EMBL/GenBank/DDBJ databases">
        <title>Marimonas sp.nov., isolated from tidal-flat sediment.</title>
        <authorList>
            <person name="Jayan J.N."/>
            <person name="Lee S.S."/>
        </authorList>
    </citation>
    <scope>NUCLEOTIDE SEQUENCE [LARGE SCALE GENOMIC DNA]</scope>
    <source>
        <strain evidence="7 8">MJW-29</strain>
    </source>
</reference>
<comment type="caution">
    <text evidence="7">The sequence shown here is derived from an EMBL/GenBank/DDBJ whole genome shotgun (WGS) entry which is preliminary data.</text>
</comment>
<dbReference type="InterPro" id="IPR000620">
    <property type="entry name" value="EamA_dom"/>
</dbReference>
<gene>
    <name evidence="7" type="ORF">AB2B41_14260</name>
</gene>
<dbReference type="PANTHER" id="PTHR32322:SF9">
    <property type="entry name" value="AMINO-ACID METABOLITE EFFLUX PUMP-RELATED"/>
    <property type="match status" value="1"/>
</dbReference>
<dbReference type="Proteomes" id="UP001556098">
    <property type="component" value="Unassembled WGS sequence"/>
</dbReference>
<evidence type="ECO:0000256" key="2">
    <source>
        <dbReference type="ARBA" id="ARBA00022692"/>
    </source>
</evidence>
<dbReference type="SUPFAM" id="SSF103481">
    <property type="entry name" value="Multidrug resistance efflux transporter EmrE"/>
    <property type="match status" value="2"/>
</dbReference>